<reference evidence="2" key="1">
    <citation type="journal article" date="2013" name="Proc. Natl. Acad. Sci. U.S.A.">
        <title>Genome structure and metabolic features in the red seaweed Chondrus crispus shed light on evolution of the Archaeplastida.</title>
        <authorList>
            <person name="Collen J."/>
            <person name="Porcel B."/>
            <person name="Carre W."/>
            <person name="Ball S.G."/>
            <person name="Chaparro C."/>
            <person name="Tonon T."/>
            <person name="Barbeyron T."/>
            <person name="Michel G."/>
            <person name="Noel B."/>
            <person name="Valentin K."/>
            <person name="Elias M."/>
            <person name="Artiguenave F."/>
            <person name="Arun A."/>
            <person name="Aury J.M."/>
            <person name="Barbosa-Neto J.F."/>
            <person name="Bothwell J.H."/>
            <person name="Bouget F.Y."/>
            <person name="Brillet L."/>
            <person name="Cabello-Hurtado F."/>
            <person name="Capella-Gutierrez S."/>
            <person name="Charrier B."/>
            <person name="Cladiere L."/>
            <person name="Cock J.M."/>
            <person name="Coelho S.M."/>
            <person name="Colleoni C."/>
            <person name="Czjzek M."/>
            <person name="Da Silva C."/>
            <person name="Delage L."/>
            <person name="Denoeud F."/>
            <person name="Deschamps P."/>
            <person name="Dittami S.M."/>
            <person name="Gabaldon T."/>
            <person name="Gachon C.M."/>
            <person name="Groisillier A."/>
            <person name="Herve C."/>
            <person name="Jabbari K."/>
            <person name="Katinka M."/>
            <person name="Kloareg B."/>
            <person name="Kowalczyk N."/>
            <person name="Labadie K."/>
            <person name="Leblanc C."/>
            <person name="Lopez P.J."/>
            <person name="McLachlan D.H."/>
            <person name="Meslet-Cladiere L."/>
            <person name="Moustafa A."/>
            <person name="Nehr Z."/>
            <person name="Nyvall Collen P."/>
            <person name="Panaud O."/>
            <person name="Partensky F."/>
            <person name="Poulain J."/>
            <person name="Rensing S.A."/>
            <person name="Rousvoal S."/>
            <person name="Samson G."/>
            <person name="Symeonidi A."/>
            <person name="Weissenbach J."/>
            <person name="Zambounis A."/>
            <person name="Wincker P."/>
            <person name="Boyen C."/>
        </authorList>
    </citation>
    <scope>NUCLEOTIDE SEQUENCE [LARGE SCALE GENOMIC DNA]</scope>
    <source>
        <strain evidence="2">cv. Stackhouse</strain>
    </source>
</reference>
<dbReference type="GeneID" id="17318892"/>
<dbReference type="KEGG" id="ccp:CHC_T00007520001"/>
<organism evidence="1 2">
    <name type="scientific">Chondrus crispus</name>
    <name type="common">Carrageen Irish moss</name>
    <name type="synonym">Polymorpha crispa</name>
    <dbReference type="NCBI Taxonomy" id="2769"/>
    <lineage>
        <taxon>Eukaryota</taxon>
        <taxon>Rhodophyta</taxon>
        <taxon>Florideophyceae</taxon>
        <taxon>Rhodymeniophycidae</taxon>
        <taxon>Gigartinales</taxon>
        <taxon>Gigartinaceae</taxon>
        <taxon>Chondrus</taxon>
    </lineage>
</organism>
<evidence type="ECO:0000313" key="2">
    <source>
        <dbReference type="Proteomes" id="UP000012073"/>
    </source>
</evidence>
<protein>
    <submittedName>
        <fullName evidence="1">Uncharacterized protein</fullName>
    </submittedName>
</protein>
<accession>R7QT32</accession>
<dbReference type="EMBL" id="HG002260">
    <property type="protein sequence ID" value="CDF40883.1"/>
    <property type="molecule type" value="Genomic_DNA"/>
</dbReference>
<proteinExistence type="predicted"/>
<name>R7QT32_CHOCR</name>
<gene>
    <name evidence="1" type="ORF">CHC_T00007520001</name>
</gene>
<sequence length="216" mass="23268">MACFRETSRRSPSDRPDEATVAMGERTLPLKRSSCWSVGMASSFCTMAETVPILLEEETSMRDTAPASLTMVSLSGMVEVGGFGNGGSGACAFGESSGRVLRGLGIRERGKVGMTWYYVGVERVRSIVAFVAKLLKRGIPVEAVARFRRGVRQLEGPTLMATSLETLFSRALSSSSQRALCQDEQLSRAAYTHSHQSAMEAVVEALLCTPSGRNAM</sequence>
<dbReference type="Proteomes" id="UP000012073">
    <property type="component" value="Unassembled WGS sequence"/>
</dbReference>
<dbReference type="AlphaFoldDB" id="R7QT32"/>
<dbReference type="Gramene" id="CDF40883">
    <property type="protein sequence ID" value="CDF40883"/>
    <property type="gene ID" value="CHC_T00007520001"/>
</dbReference>
<dbReference type="RefSeq" id="XP_005711177.1">
    <property type="nucleotide sequence ID" value="XM_005711120.1"/>
</dbReference>
<evidence type="ECO:0000313" key="1">
    <source>
        <dbReference type="EMBL" id="CDF40883.1"/>
    </source>
</evidence>
<keyword evidence="2" id="KW-1185">Reference proteome</keyword>